<keyword evidence="8 9" id="KW-1208">Phospholipid metabolism</keyword>
<keyword evidence="4 9" id="KW-0560">Oxidoreductase</keyword>
<evidence type="ECO:0000259" key="16">
    <source>
        <dbReference type="Pfam" id="PF07479"/>
    </source>
</evidence>
<evidence type="ECO:0000313" key="17">
    <source>
        <dbReference type="EMBL" id="CRX38777.1"/>
    </source>
</evidence>
<proteinExistence type="inferred from homology"/>
<keyword evidence="3 9" id="KW-0521">NADP</keyword>
<evidence type="ECO:0000256" key="10">
    <source>
        <dbReference type="PIRSR" id="PIRSR000114-1"/>
    </source>
</evidence>
<evidence type="ECO:0000256" key="4">
    <source>
        <dbReference type="ARBA" id="ARBA00023002"/>
    </source>
</evidence>
<evidence type="ECO:0000256" key="11">
    <source>
        <dbReference type="PIRSR" id="PIRSR000114-2"/>
    </source>
</evidence>
<protein>
    <recommendedName>
        <fullName evidence="9">Glycerol-3-phosphate dehydrogenase [NAD(P)+]</fullName>
        <ecNumber evidence="9">1.1.1.94</ecNumber>
    </recommendedName>
    <alternativeName>
        <fullName evidence="9">NAD(P)(+)-dependent glycerol-3-phosphate dehydrogenase</fullName>
    </alternativeName>
    <alternativeName>
        <fullName evidence="9">NAD(P)H-dependent dihydroxyacetone-phosphate reductase</fullName>
    </alternativeName>
</protein>
<reference evidence="18" key="1">
    <citation type="submission" date="2015-06" db="EMBL/GenBank/DDBJ databases">
        <authorList>
            <person name="Bertelli C."/>
        </authorList>
    </citation>
    <scope>NUCLEOTIDE SEQUENCE [LARGE SCALE GENOMIC DNA]</scope>
    <source>
        <strain evidence="18">CRIB-30</strain>
    </source>
</reference>
<evidence type="ECO:0000256" key="1">
    <source>
        <dbReference type="ARBA" id="ARBA00011009"/>
    </source>
</evidence>
<feature type="binding site" evidence="12">
    <location>
        <begin position="7"/>
        <end position="12"/>
    </location>
    <ligand>
        <name>NAD(+)</name>
        <dbReference type="ChEBI" id="CHEBI:57540"/>
    </ligand>
</feature>
<keyword evidence="9" id="KW-0547">Nucleotide-binding</keyword>
<dbReference type="EC" id="1.1.1.94" evidence="9"/>
<dbReference type="RefSeq" id="WP_098038639.1">
    <property type="nucleotide sequence ID" value="NZ_CWGJ01000019.1"/>
</dbReference>
<feature type="binding site" evidence="9">
    <location>
        <position position="253"/>
    </location>
    <ligand>
        <name>sn-glycerol 3-phosphate</name>
        <dbReference type="ChEBI" id="CHEBI:57597"/>
    </ligand>
</feature>
<feature type="binding site" evidence="9">
    <location>
        <position position="254"/>
    </location>
    <ligand>
        <name>sn-glycerol 3-phosphate</name>
        <dbReference type="ChEBI" id="CHEBI:57597"/>
    </ligand>
</feature>
<dbReference type="SUPFAM" id="SSF48179">
    <property type="entry name" value="6-phosphogluconate dehydrogenase C-terminal domain-like"/>
    <property type="match status" value="1"/>
</dbReference>
<feature type="domain" description="Glycerol-3-phosphate dehydrogenase NAD-dependent N-terminal" evidence="15">
    <location>
        <begin position="2"/>
        <end position="151"/>
    </location>
</feature>
<dbReference type="InterPro" id="IPR006109">
    <property type="entry name" value="G3P_DH_NAD-dep_C"/>
</dbReference>
<gene>
    <name evidence="9 17" type="primary">gpsA</name>
    <name evidence="17" type="ORF">ELAC_1441</name>
</gene>
<feature type="binding site" evidence="9">
    <location>
        <position position="104"/>
    </location>
    <ligand>
        <name>NADPH</name>
        <dbReference type="ChEBI" id="CHEBI:57783"/>
    </ligand>
</feature>
<evidence type="ECO:0000256" key="5">
    <source>
        <dbReference type="ARBA" id="ARBA00023027"/>
    </source>
</evidence>
<feature type="active site" description="Proton acceptor" evidence="9 10">
    <location>
        <position position="190"/>
    </location>
</feature>
<dbReference type="PANTHER" id="PTHR11728:SF1">
    <property type="entry name" value="GLYCEROL-3-PHOSPHATE DEHYDROGENASE [NAD(+)] 2, CHLOROPLASTIC"/>
    <property type="match status" value="1"/>
</dbReference>
<dbReference type="NCBIfam" id="NF000940">
    <property type="entry name" value="PRK00094.1-2"/>
    <property type="match status" value="1"/>
</dbReference>
<dbReference type="Pfam" id="PF07479">
    <property type="entry name" value="NAD_Gly3P_dh_C"/>
    <property type="match status" value="1"/>
</dbReference>
<evidence type="ECO:0000259" key="15">
    <source>
        <dbReference type="Pfam" id="PF01210"/>
    </source>
</evidence>
<dbReference type="GO" id="GO:0005829">
    <property type="term" value="C:cytosol"/>
    <property type="evidence" value="ECO:0007669"/>
    <property type="project" value="TreeGrafter"/>
</dbReference>
<dbReference type="HAMAP" id="MF_00394">
    <property type="entry name" value="NAD_Glyc3P_dehydrog"/>
    <property type="match status" value="1"/>
</dbReference>
<feature type="binding site" evidence="9">
    <location>
        <position position="280"/>
    </location>
    <ligand>
        <name>NADPH</name>
        <dbReference type="ChEBI" id="CHEBI:57783"/>
    </ligand>
</feature>
<accession>A0A0H5DQH1</accession>
<dbReference type="PROSITE" id="PS00957">
    <property type="entry name" value="NAD_G3PDH"/>
    <property type="match status" value="1"/>
</dbReference>
<dbReference type="PANTHER" id="PTHR11728">
    <property type="entry name" value="GLYCEROL-3-PHOSPHATE DEHYDROGENASE"/>
    <property type="match status" value="1"/>
</dbReference>
<keyword evidence="6 9" id="KW-0443">Lipid metabolism</keyword>
<comment type="caution">
    <text evidence="9">Lacks conserved residue(s) required for the propagation of feature annotation.</text>
</comment>
<dbReference type="InterPro" id="IPR011128">
    <property type="entry name" value="G3P_DH_NAD-dep_N"/>
</dbReference>
<feature type="binding site" evidence="9">
    <location>
        <position position="32"/>
    </location>
    <ligand>
        <name>NADPH</name>
        <dbReference type="ChEBI" id="CHEBI:57783"/>
    </ligand>
</feature>
<feature type="binding site" evidence="9">
    <location>
        <position position="254"/>
    </location>
    <ligand>
        <name>NADPH</name>
        <dbReference type="ChEBI" id="CHEBI:57783"/>
    </ligand>
</feature>
<feature type="binding site" evidence="12">
    <location>
        <position position="254"/>
    </location>
    <ligand>
        <name>NAD(+)</name>
        <dbReference type="ChEBI" id="CHEBI:57540"/>
    </ligand>
</feature>
<evidence type="ECO:0000256" key="6">
    <source>
        <dbReference type="ARBA" id="ARBA00023098"/>
    </source>
</evidence>
<comment type="subcellular location">
    <subcellularLocation>
        <location evidence="9">Cytoplasm</location>
    </subcellularLocation>
</comment>
<dbReference type="EMBL" id="CWGJ01000019">
    <property type="protein sequence ID" value="CRX38777.1"/>
    <property type="molecule type" value="Genomic_DNA"/>
</dbReference>
<dbReference type="InterPro" id="IPR006168">
    <property type="entry name" value="G3P_DH_NAD-dep"/>
</dbReference>
<comment type="catalytic activity">
    <reaction evidence="9">
        <text>sn-glycerol 3-phosphate + NAD(+) = dihydroxyacetone phosphate + NADH + H(+)</text>
        <dbReference type="Rhea" id="RHEA:11092"/>
        <dbReference type="ChEBI" id="CHEBI:15378"/>
        <dbReference type="ChEBI" id="CHEBI:57540"/>
        <dbReference type="ChEBI" id="CHEBI:57597"/>
        <dbReference type="ChEBI" id="CHEBI:57642"/>
        <dbReference type="ChEBI" id="CHEBI:57945"/>
        <dbReference type="EC" id="1.1.1.94"/>
    </reaction>
</comment>
<keyword evidence="5 9" id="KW-0520">NAD</keyword>
<dbReference type="NCBIfam" id="NF000942">
    <property type="entry name" value="PRK00094.1-4"/>
    <property type="match status" value="1"/>
</dbReference>
<feature type="binding site" evidence="9">
    <location>
        <position position="137"/>
    </location>
    <ligand>
        <name>sn-glycerol 3-phosphate</name>
        <dbReference type="ChEBI" id="CHEBI:57597"/>
    </ligand>
</feature>
<feature type="binding site" evidence="11">
    <location>
        <position position="104"/>
    </location>
    <ligand>
        <name>substrate</name>
    </ligand>
</feature>
<feature type="binding site" evidence="9">
    <location>
        <position position="190"/>
    </location>
    <ligand>
        <name>sn-glycerol 3-phosphate</name>
        <dbReference type="ChEBI" id="CHEBI:57597"/>
    </ligand>
</feature>
<keyword evidence="2 9" id="KW-0444">Lipid biosynthesis</keyword>
<dbReference type="GO" id="GO:0005975">
    <property type="term" value="P:carbohydrate metabolic process"/>
    <property type="evidence" value="ECO:0007669"/>
    <property type="project" value="InterPro"/>
</dbReference>
<dbReference type="Proteomes" id="UP000220251">
    <property type="component" value="Unassembled WGS sequence"/>
</dbReference>
<dbReference type="InterPro" id="IPR036291">
    <property type="entry name" value="NAD(P)-bd_dom_sf"/>
</dbReference>
<evidence type="ECO:0000313" key="18">
    <source>
        <dbReference type="Proteomes" id="UP000220251"/>
    </source>
</evidence>
<comment type="pathway">
    <text evidence="9">Membrane lipid metabolism; glycerophospholipid metabolism.</text>
</comment>
<evidence type="ECO:0000256" key="14">
    <source>
        <dbReference type="RuleBase" id="RU000439"/>
    </source>
</evidence>
<feature type="binding site" evidence="9">
    <location>
        <position position="255"/>
    </location>
    <ligand>
        <name>sn-glycerol 3-phosphate</name>
        <dbReference type="ChEBI" id="CHEBI:57597"/>
    </ligand>
</feature>
<evidence type="ECO:0000256" key="8">
    <source>
        <dbReference type="ARBA" id="ARBA00023264"/>
    </source>
</evidence>
<keyword evidence="18" id="KW-1185">Reference proteome</keyword>
<dbReference type="GO" id="GO:0141153">
    <property type="term" value="F:glycerol-3-phosphate dehydrogenase (NADP+) activity"/>
    <property type="evidence" value="ECO:0007669"/>
    <property type="project" value="RHEA"/>
</dbReference>
<dbReference type="GO" id="GO:0046168">
    <property type="term" value="P:glycerol-3-phosphate catabolic process"/>
    <property type="evidence" value="ECO:0007669"/>
    <property type="project" value="InterPro"/>
</dbReference>
<keyword evidence="9" id="KW-0963">Cytoplasm</keyword>
<feature type="binding site" evidence="9">
    <location>
        <position position="278"/>
    </location>
    <ligand>
        <name>NADPH</name>
        <dbReference type="ChEBI" id="CHEBI:57783"/>
    </ligand>
</feature>
<keyword evidence="7 9" id="KW-0594">Phospholipid biosynthesis</keyword>
<evidence type="ECO:0000256" key="12">
    <source>
        <dbReference type="PIRSR" id="PIRSR000114-3"/>
    </source>
</evidence>
<name>A0A0H5DQH1_9BACT</name>
<feature type="domain" description="Glycerol-3-phosphate dehydrogenase NAD-dependent C-terminal" evidence="16">
    <location>
        <begin position="179"/>
        <end position="318"/>
    </location>
</feature>
<sequence>MKVAYLGTGAWGFCLASLIAAKGHTVISWTTKKELADRLELTREHESLPGHRSEGDMRFTVDLEEALEGADIIVESVTSGGVRPVFEKVRTLGMPNCPVIITSKGIEQKTGLILPEVVVEVLGDKARDLIGVMSGPSFAHDVIRKLPTSVVGTGYSPNAIKAVLDLFTTQNFRVYPNSDIVGVCYGGALKNIVAIACGISEGLALGMSSSAALMTRGLHEIRKLSQAYGAKQETLYGLSGMGDLCLTSSSLLSRNFRFGHMLAQGLSGKEAKEKIGMVVEGAYSCVSALELSKKAEVAMPITEMVSKIIYEDLDPKAAAMELMQRTIKEEHL</sequence>
<dbReference type="SUPFAM" id="SSF51735">
    <property type="entry name" value="NAD(P)-binding Rossmann-fold domains"/>
    <property type="match status" value="1"/>
</dbReference>
<dbReference type="GO" id="GO:0051287">
    <property type="term" value="F:NAD binding"/>
    <property type="evidence" value="ECO:0007669"/>
    <property type="project" value="InterPro"/>
</dbReference>
<evidence type="ECO:0000256" key="3">
    <source>
        <dbReference type="ARBA" id="ARBA00022857"/>
    </source>
</evidence>
<comment type="function">
    <text evidence="9">Catalyzes the reduction of the glycolytic intermediate dihydroxyacetone phosphate (DHAP) to sn-glycerol 3-phosphate (G3P), the key precursor for phospholipid synthesis.</text>
</comment>
<dbReference type="InterPro" id="IPR013328">
    <property type="entry name" value="6PGD_dom2"/>
</dbReference>
<comment type="similarity">
    <text evidence="1 9 13">Belongs to the NAD-dependent glycerol-3-phosphate dehydrogenase family.</text>
</comment>
<evidence type="ECO:0000256" key="13">
    <source>
        <dbReference type="RuleBase" id="RU000437"/>
    </source>
</evidence>
<dbReference type="Gene3D" id="3.40.50.720">
    <property type="entry name" value="NAD(P)-binding Rossmann-like Domain"/>
    <property type="match status" value="1"/>
</dbReference>
<dbReference type="GO" id="GO:0046167">
    <property type="term" value="P:glycerol-3-phosphate biosynthetic process"/>
    <property type="evidence" value="ECO:0007669"/>
    <property type="project" value="UniProtKB-UniRule"/>
</dbReference>
<evidence type="ECO:0000256" key="2">
    <source>
        <dbReference type="ARBA" id="ARBA00022516"/>
    </source>
</evidence>
<feature type="binding site" evidence="9">
    <location>
        <position position="135"/>
    </location>
    <ligand>
        <name>sn-glycerol 3-phosphate</name>
        <dbReference type="ChEBI" id="CHEBI:57597"/>
    </ligand>
</feature>
<dbReference type="PRINTS" id="PR00077">
    <property type="entry name" value="GPDHDRGNASE"/>
</dbReference>
<dbReference type="OrthoDB" id="9812273at2"/>
<feature type="binding site" evidence="9">
    <location>
        <position position="11"/>
    </location>
    <ligand>
        <name>NADPH</name>
        <dbReference type="ChEBI" id="CHEBI:57783"/>
    </ligand>
</feature>
<dbReference type="GO" id="GO:0008654">
    <property type="term" value="P:phospholipid biosynthetic process"/>
    <property type="evidence" value="ECO:0007669"/>
    <property type="project" value="UniProtKB-KW"/>
</dbReference>
<dbReference type="GO" id="GO:0006650">
    <property type="term" value="P:glycerophospholipid metabolic process"/>
    <property type="evidence" value="ECO:0007669"/>
    <property type="project" value="UniProtKB-UniRule"/>
</dbReference>
<dbReference type="UniPathway" id="UPA00940"/>
<evidence type="ECO:0000256" key="9">
    <source>
        <dbReference type="HAMAP-Rule" id="MF_00394"/>
    </source>
</evidence>
<dbReference type="GO" id="GO:0141152">
    <property type="term" value="F:glycerol-3-phosphate dehydrogenase (NAD+) activity"/>
    <property type="evidence" value="ECO:0007669"/>
    <property type="project" value="RHEA"/>
</dbReference>
<dbReference type="AlphaFoldDB" id="A0A0H5DQH1"/>
<feature type="binding site" evidence="9">
    <location>
        <position position="139"/>
    </location>
    <ligand>
        <name>NADPH</name>
        <dbReference type="ChEBI" id="CHEBI:57783"/>
    </ligand>
</feature>
<feature type="binding site" evidence="12">
    <location>
        <position position="139"/>
    </location>
    <ligand>
        <name>NAD(+)</name>
        <dbReference type="ChEBI" id="CHEBI:57540"/>
    </ligand>
</feature>
<dbReference type="FunFam" id="1.10.1040.10:FF:000001">
    <property type="entry name" value="Glycerol-3-phosphate dehydrogenase [NAD(P)+]"/>
    <property type="match status" value="1"/>
</dbReference>
<evidence type="ECO:0000256" key="7">
    <source>
        <dbReference type="ARBA" id="ARBA00023209"/>
    </source>
</evidence>
<dbReference type="Gene3D" id="1.10.1040.10">
    <property type="entry name" value="N-(1-d-carboxylethyl)-l-norvaline Dehydrogenase, domain 2"/>
    <property type="match status" value="1"/>
</dbReference>
<dbReference type="Pfam" id="PF01210">
    <property type="entry name" value="NAD_Gly3P_dh_N"/>
    <property type="match status" value="1"/>
</dbReference>
<organism evidence="17 18">
    <name type="scientific">Estrella lausannensis</name>
    <dbReference type="NCBI Taxonomy" id="483423"/>
    <lineage>
        <taxon>Bacteria</taxon>
        <taxon>Pseudomonadati</taxon>
        <taxon>Chlamydiota</taxon>
        <taxon>Chlamydiia</taxon>
        <taxon>Parachlamydiales</taxon>
        <taxon>Candidatus Criblamydiaceae</taxon>
        <taxon>Estrella</taxon>
    </lineage>
</organism>
<feature type="binding site" evidence="9">
    <location>
        <position position="104"/>
    </location>
    <ligand>
        <name>sn-glycerol 3-phosphate</name>
        <dbReference type="ChEBI" id="CHEBI:57597"/>
    </ligand>
</feature>
<comment type="catalytic activity">
    <reaction evidence="9 14">
        <text>sn-glycerol 3-phosphate + NADP(+) = dihydroxyacetone phosphate + NADPH + H(+)</text>
        <dbReference type="Rhea" id="RHEA:11096"/>
        <dbReference type="ChEBI" id="CHEBI:15378"/>
        <dbReference type="ChEBI" id="CHEBI:57597"/>
        <dbReference type="ChEBI" id="CHEBI:57642"/>
        <dbReference type="ChEBI" id="CHEBI:57783"/>
        <dbReference type="ChEBI" id="CHEBI:58349"/>
        <dbReference type="EC" id="1.1.1.94"/>
    </reaction>
</comment>
<dbReference type="InterPro" id="IPR008927">
    <property type="entry name" value="6-PGluconate_DH-like_C_sf"/>
</dbReference>
<dbReference type="PIRSF" id="PIRSF000114">
    <property type="entry name" value="Glycerol-3-P_dh"/>
    <property type="match status" value="1"/>
</dbReference>
<feature type="binding site" evidence="9">
    <location>
        <position position="243"/>
    </location>
    <ligand>
        <name>sn-glycerol 3-phosphate</name>
        <dbReference type="ChEBI" id="CHEBI:57597"/>
    </ligand>
</feature>
<feature type="binding site" evidence="11">
    <location>
        <begin position="254"/>
        <end position="255"/>
    </location>
    <ligand>
        <name>substrate</name>
    </ligand>
</feature>